<dbReference type="RefSeq" id="WP_035680613.1">
    <property type="nucleotide sequence ID" value="NZ_CP012917.1"/>
</dbReference>
<proteinExistence type="inferred from homology"/>
<dbReference type="InterPro" id="IPR020841">
    <property type="entry name" value="PKS_Beta-ketoAc_synthase_dom"/>
</dbReference>
<keyword evidence="9" id="KW-1185">Reference proteome</keyword>
<keyword evidence="2 4" id="KW-0808">Transferase</keyword>
<dbReference type="Pfam" id="PF00109">
    <property type="entry name" value="ketoacyl-synt"/>
    <property type="match status" value="1"/>
</dbReference>
<dbReference type="PANTHER" id="PTHR11712">
    <property type="entry name" value="POLYKETIDE SYNTHASE-RELATED"/>
    <property type="match status" value="1"/>
</dbReference>
<dbReference type="AlphaFoldDB" id="A0A0P0FGE2"/>
<name>A0A0P0FGE2_AZOBR</name>
<evidence type="ECO:0000256" key="1">
    <source>
        <dbReference type="ARBA" id="ARBA00008467"/>
    </source>
</evidence>
<keyword evidence="7" id="KW-0614">Plasmid</keyword>
<dbReference type="KEGG" id="abf:AMK58_25515"/>
<evidence type="ECO:0000313" key="8">
    <source>
        <dbReference type="Proteomes" id="UP000298774"/>
    </source>
</evidence>
<evidence type="ECO:0000313" key="6">
    <source>
        <dbReference type="EMBL" id="MDX5950749.1"/>
    </source>
</evidence>
<dbReference type="EMBL" id="CP032343">
    <property type="protein sequence ID" value="QCO13557.1"/>
    <property type="molecule type" value="Genomic_DNA"/>
</dbReference>
<dbReference type="InterPro" id="IPR000794">
    <property type="entry name" value="Beta-ketoacyl_synthase"/>
</dbReference>
<geneLocation type="plasmid" evidence="7 8">
    <name>p4</name>
</geneLocation>
<dbReference type="PROSITE" id="PS52004">
    <property type="entry name" value="KS3_2"/>
    <property type="match status" value="1"/>
</dbReference>
<organism evidence="7 8">
    <name type="scientific">Azospirillum brasilense</name>
    <dbReference type="NCBI Taxonomy" id="192"/>
    <lineage>
        <taxon>Bacteria</taxon>
        <taxon>Pseudomonadati</taxon>
        <taxon>Pseudomonadota</taxon>
        <taxon>Alphaproteobacteria</taxon>
        <taxon>Rhodospirillales</taxon>
        <taxon>Azospirillaceae</taxon>
        <taxon>Azospirillum</taxon>
    </lineage>
</organism>
<dbReference type="Proteomes" id="UP000298774">
    <property type="component" value="Plasmid p4"/>
</dbReference>
<dbReference type="InterPro" id="IPR014031">
    <property type="entry name" value="Ketoacyl_synth_C"/>
</dbReference>
<gene>
    <name evidence="7" type="ORF">D3868_31730</name>
    <name evidence="6" type="ORF">SIM66_06005</name>
</gene>
<evidence type="ECO:0000256" key="4">
    <source>
        <dbReference type="RuleBase" id="RU003694"/>
    </source>
</evidence>
<dbReference type="InterPro" id="IPR016039">
    <property type="entry name" value="Thiolase-like"/>
</dbReference>
<keyword evidence="3" id="KW-0012">Acyltransferase</keyword>
<dbReference type="GO" id="GO:0006633">
    <property type="term" value="P:fatty acid biosynthetic process"/>
    <property type="evidence" value="ECO:0007669"/>
    <property type="project" value="TreeGrafter"/>
</dbReference>
<reference evidence="6 9" key="2">
    <citation type="submission" date="2023-11" db="EMBL/GenBank/DDBJ databases">
        <title>MicrobeMod: A computational toolkit for identifying prokaryotic methylation and restriction-modification with nanopore sequencing.</title>
        <authorList>
            <person name="Crits-Christoph A."/>
            <person name="Kang S.C."/>
            <person name="Lee H."/>
            <person name="Ostrov N."/>
        </authorList>
    </citation>
    <scope>NUCLEOTIDE SEQUENCE [LARGE SCALE GENOMIC DNA]</scope>
    <source>
        <strain evidence="6 9">ATCC 29145</strain>
    </source>
</reference>
<dbReference type="SMART" id="SM00825">
    <property type="entry name" value="PKS_KS"/>
    <property type="match status" value="1"/>
</dbReference>
<dbReference type="PANTHER" id="PTHR11712:SF322">
    <property type="entry name" value="POLYKETIDE BETA-KETOACYL SYNTHASE 2-RELATED"/>
    <property type="match status" value="1"/>
</dbReference>
<dbReference type="GeneID" id="56448702"/>
<evidence type="ECO:0000256" key="2">
    <source>
        <dbReference type="ARBA" id="ARBA00022679"/>
    </source>
</evidence>
<accession>A0A0P0FGE2</accession>
<protein>
    <submittedName>
        <fullName evidence="6">Beta-ketoacyl synthase N-terminal-like domain-containing protein</fullName>
    </submittedName>
</protein>
<dbReference type="Proteomes" id="UP001277471">
    <property type="component" value="Unassembled WGS sequence"/>
</dbReference>
<comment type="similarity">
    <text evidence="1 4">Belongs to the thiolase-like superfamily. Beta-ketoacyl-ACP synthases family.</text>
</comment>
<dbReference type="GO" id="GO:0004315">
    <property type="term" value="F:3-oxoacyl-[acyl-carrier-protein] synthase activity"/>
    <property type="evidence" value="ECO:0007669"/>
    <property type="project" value="TreeGrafter"/>
</dbReference>
<sequence>MTRKAAITGIGVVLPDTNTVSELWDRQLVGGNAIRPLSERLWGSSVDEARADGCIPPRLANKLDAFTRYAMVAAQRAIDDAGLPMDKIDRERCGVFVGNAFGGWRFTETELRNLHCDGPRAVSPFQATSWFPAAPQGQITIHYGIKGFSKTYMADRASSLVSVAAAARMIESGKIDVAIAGGTESTNTDFVRTALESISLAEPGNHASDGTGFTVSEGAVFLILEDVERAARRGAGVYARIGAFAMANAPCETDGYGSDPDALVRTMRGALGGREPTLVMPDACGLSAADRAEAEALRQVCAEAPQVVPKRKYGHSFGAEGALDIAYASLMLNRQRILPKADLRTGPVVLEPERARIDSVLINGCATGGAACSLLLTARGV</sequence>
<dbReference type="Pfam" id="PF02801">
    <property type="entry name" value="Ketoacyl-synt_C"/>
    <property type="match status" value="1"/>
</dbReference>
<evidence type="ECO:0000313" key="9">
    <source>
        <dbReference type="Proteomes" id="UP001277471"/>
    </source>
</evidence>
<evidence type="ECO:0000259" key="5">
    <source>
        <dbReference type="PROSITE" id="PS52004"/>
    </source>
</evidence>
<dbReference type="InterPro" id="IPR014030">
    <property type="entry name" value="Ketoacyl_synth_N"/>
</dbReference>
<dbReference type="EMBL" id="JAWXYC010000002">
    <property type="protein sequence ID" value="MDX5950749.1"/>
    <property type="molecule type" value="Genomic_DNA"/>
</dbReference>
<feature type="domain" description="Ketosynthase family 3 (KS3)" evidence="5">
    <location>
        <begin position="2"/>
        <end position="378"/>
    </location>
</feature>
<evidence type="ECO:0000256" key="3">
    <source>
        <dbReference type="ARBA" id="ARBA00023315"/>
    </source>
</evidence>
<dbReference type="SUPFAM" id="SSF53901">
    <property type="entry name" value="Thiolase-like"/>
    <property type="match status" value="2"/>
</dbReference>
<dbReference type="Gene3D" id="3.40.47.10">
    <property type="match status" value="2"/>
</dbReference>
<reference evidence="7 8" key="1">
    <citation type="submission" date="2018-09" db="EMBL/GenBank/DDBJ databases">
        <title>Whole genome based analysis of evolution and adaptive divergence in Indian and Brazilian strains of Azospirillum brasilense.</title>
        <authorList>
            <person name="Singh C."/>
            <person name="Tripathi A.K."/>
        </authorList>
    </citation>
    <scope>NUCLEOTIDE SEQUENCE [LARGE SCALE GENOMIC DNA]</scope>
    <source>
        <strain evidence="7 8">MTCC4038</strain>
        <plasmid evidence="7 8">p4</plasmid>
    </source>
</reference>
<evidence type="ECO:0000313" key="7">
    <source>
        <dbReference type="EMBL" id="QCO13557.1"/>
    </source>
</evidence>